<proteinExistence type="predicted"/>
<feature type="compositionally biased region" description="Basic residues" evidence="1">
    <location>
        <begin position="320"/>
        <end position="334"/>
    </location>
</feature>
<accession>A0AAN7PJR8</accession>
<keyword evidence="3" id="KW-1185">Reference proteome</keyword>
<evidence type="ECO:0000256" key="1">
    <source>
        <dbReference type="SAM" id="MobiDB-lite"/>
    </source>
</evidence>
<feature type="region of interest" description="Disordered" evidence="1">
    <location>
        <begin position="296"/>
        <end position="334"/>
    </location>
</feature>
<dbReference type="EMBL" id="JARPUR010000001">
    <property type="protein sequence ID" value="KAK4883931.1"/>
    <property type="molecule type" value="Genomic_DNA"/>
</dbReference>
<dbReference type="Proteomes" id="UP001353858">
    <property type="component" value="Unassembled WGS sequence"/>
</dbReference>
<feature type="compositionally biased region" description="Polar residues" evidence="1">
    <location>
        <begin position="308"/>
        <end position="317"/>
    </location>
</feature>
<gene>
    <name evidence="2" type="ORF">RN001_000202</name>
</gene>
<evidence type="ECO:0000313" key="2">
    <source>
        <dbReference type="EMBL" id="KAK4883931.1"/>
    </source>
</evidence>
<name>A0AAN7PJR8_9COLE</name>
<dbReference type="AlphaFoldDB" id="A0AAN7PJR8"/>
<evidence type="ECO:0000313" key="3">
    <source>
        <dbReference type="Proteomes" id="UP001353858"/>
    </source>
</evidence>
<protein>
    <submittedName>
        <fullName evidence="2">Uncharacterized protein</fullName>
    </submittedName>
</protein>
<sequence length="353" mass="40455">MSKLEFTQFGTALFFVRIWRQWLTTNKHKIGENFISSNCYVCLEVNAQSLINIILIIRDNSLLSSDMFLRVLFSSQNCEHIFRTTRSMTSTYSTIINFSTKDIMKRLDRIRTINNIMQDLKEVIVFPREEKRGMKMTLNPTLDLKDVLKSTRELSIIVEDLSACYTAIPLIKSSEDEEDVLIDDRMIDTSNGNSIDANRLQNFTSLPIEETDDDLIDTNSGVRKDLSDISSAGIIDDLVMRSYDDKMADEIIKEGPYVRVTVGNKSKVIKQSSLCWLLEETKNRISADRLKRFLSKSTERPENDKSTGRNSTENATQTSKCKRKYKNRKSKKGKVVKYTCVQSDSSDSSADEF</sequence>
<reference evidence="3" key="1">
    <citation type="submission" date="2023-01" db="EMBL/GenBank/DDBJ databases">
        <title>Key to firefly adult light organ development and bioluminescence: homeobox transcription factors regulate luciferase expression and transportation to peroxisome.</title>
        <authorList>
            <person name="Fu X."/>
        </authorList>
    </citation>
    <scope>NUCLEOTIDE SEQUENCE [LARGE SCALE GENOMIC DNA]</scope>
</reference>
<comment type="caution">
    <text evidence="2">The sequence shown here is derived from an EMBL/GenBank/DDBJ whole genome shotgun (WGS) entry which is preliminary data.</text>
</comment>
<organism evidence="2 3">
    <name type="scientific">Aquatica leii</name>
    <dbReference type="NCBI Taxonomy" id="1421715"/>
    <lineage>
        <taxon>Eukaryota</taxon>
        <taxon>Metazoa</taxon>
        <taxon>Ecdysozoa</taxon>
        <taxon>Arthropoda</taxon>
        <taxon>Hexapoda</taxon>
        <taxon>Insecta</taxon>
        <taxon>Pterygota</taxon>
        <taxon>Neoptera</taxon>
        <taxon>Endopterygota</taxon>
        <taxon>Coleoptera</taxon>
        <taxon>Polyphaga</taxon>
        <taxon>Elateriformia</taxon>
        <taxon>Elateroidea</taxon>
        <taxon>Lampyridae</taxon>
        <taxon>Luciolinae</taxon>
        <taxon>Aquatica</taxon>
    </lineage>
</organism>
<feature type="compositionally biased region" description="Basic and acidic residues" evidence="1">
    <location>
        <begin position="296"/>
        <end position="307"/>
    </location>
</feature>